<dbReference type="Proteomes" id="UP000215377">
    <property type="component" value="Unassembled WGS sequence"/>
</dbReference>
<dbReference type="InterPro" id="IPR001173">
    <property type="entry name" value="Glyco_trans_2-like"/>
</dbReference>
<reference evidence="2 3" key="1">
    <citation type="submission" date="2013-04" db="EMBL/GenBank/DDBJ databases">
        <title>Oceanicola sp. 22II1-22F33 Genome Sequencing.</title>
        <authorList>
            <person name="Lai Q."/>
            <person name="Li G."/>
            <person name="Shao Z."/>
        </authorList>
    </citation>
    <scope>NUCLEOTIDE SEQUENCE [LARGE SCALE GENOMIC DNA]</scope>
    <source>
        <strain evidence="2 3">22II1-22F33</strain>
    </source>
</reference>
<dbReference type="Gene3D" id="3.90.550.10">
    <property type="entry name" value="Spore Coat Polysaccharide Biosynthesis Protein SpsA, Chain A"/>
    <property type="match status" value="1"/>
</dbReference>
<comment type="caution">
    <text evidence="2">The sequence shown here is derived from an EMBL/GenBank/DDBJ whole genome shotgun (WGS) entry which is preliminary data.</text>
</comment>
<accession>A0A225NGM1</accession>
<dbReference type="EMBL" id="AQQR01000005">
    <property type="protein sequence ID" value="OWU72824.1"/>
    <property type="molecule type" value="Genomic_DNA"/>
</dbReference>
<dbReference type="CDD" id="cd00761">
    <property type="entry name" value="Glyco_tranf_GTA_type"/>
    <property type="match status" value="1"/>
</dbReference>
<name>A0A225NGM1_9RHOB</name>
<proteinExistence type="predicted"/>
<sequence length="317" mass="35043">MNCESDVSCERRKITVGICTFRRPSLFLTLESIAGQTGIQKHLVKIVVSDNDEVATLGDELDAFARGRKLDIEYIHAPDRNISIARNACLDHADGDFLVFIDDDEIAEPNWLRTIIDAAKDTGAGVVFGPAHAVYADDAPGWIVENDFHSNIPAPTRGVIETGFSSNVLLDLRNPSVRGLRFSLEYGKTGGEDIDFFFRAHRRNVPMHICMEASVREPVEEKRMSGGWVLRRRYRTGQIYGHCAMTSGTRAGLGPRLSLMARSLAKGLYCGVQAILPPWGLSRTVFWIMRAGFHAGVVTGVFSRPKSAFYGVETATH</sequence>
<evidence type="ECO:0000259" key="1">
    <source>
        <dbReference type="Pfam" id="PF00535"/>
    </source>
</evidence>
<dbReference type="AlphaFoldDB" id="A0A225NGM1"/>
<gene>
    <name evidence="2" type="ORF">ATO3_14020</name>
</gene>
<dbReference type="PANTHER" id="PTHR43685">
    <property type="entry name" value="GLYCOSYLTRANSFERASE"/>
    <property type="match status" value="1"/>
</dbReference>
<dbReference type="InterPro" id="IPR050834">
    <property type="entry name" value="Glycosyltransf_2"/>
</dbReference>
<keyword evidence="3" id="KW-1185">Reference proteome</keyword>
<evidence type="ECO:0000313" key="3">
    <source>
        <dbReference type="Proteomes" id="UP000215377"/>
    </source>
</evidence>
<dbReference type="Pfam" id="PF00535">
    <property type="entry name" value="Glycos_transf_2"/>
    <property type="match status" value="1"/>
</dbReference>
<protein>
    <recommendedName>
        <fullName evidence="1">Glycosyltransferase 2-like domain-containing protein</fullName>
    </recommendedName>
</protein>
<dbReference type="InterPro" id="IPR029044">
    <property type="entry name" value="Nucleotide-diphossugar_trans"/>
</dbReference>
<organism evidence="2 3">
    <name type="scientific">Marinibacterium profundimaris</name>
    <dbReference type="NCBI Taxonomy" id="1679460"/>
    <lineage>
        <taxon>Bacteria</taxon>
        <taxon>Pseudomonadati</taxon>
        <taxon>Pseudomonadota</taxon>
        <taxon>Alphaproteobacteria</taxon>
        <taxon>Rhodobacterales</taxon>
        <taxon>Paracoccaceae</taxon>
        <taxon>Marinibacterium</taxon>
    </lineage>
</organism>
<dbReference type="PANTHER" id="PTHR43685:SF11">
    <property type="entry name" value="GLYCOSYLTRANSFERASE TAGX-RELATED"/>
    <property type="match status" value="1"/>
</dbReference>
<dbReference type="SUPFAM" id="SSF53448">
    <property type="entry name" value="Nucleotide-diphospho-sugar transferases"/>
    <property type="match status" value="1"/>
</dbReference>
<evidence type="ECO:0000313" key="2">
    <source>
        <dbReference type="EMBL" id="OWU72824.1"/>
    </source>
</evidence>
<feature type="domain" description="Glycosyltransferase 2-like" evidence="1">
    <location>
        <begin position="16"/>
        <end position="147"/>
    </location>
</feature>